<keyword evidence="7" id="KW-1185">Reference proteome</keyword>
<feature type="transmembrane region" description="Helical" evidence="5">
    <location>
        <begin position="12"/>
        <end position="31"/>
    </location>
</feature>
<name>A0ABD5XU35_9EURY</name>
<dbReference type="AlphaFoldDB" id="A0ABD5XU35"/>
<feature type="transmembrane region" description="Helical" evidence="5">
    <location>
        <begin position="126"/>
        <end position="145"/>
    </location>
</feature>
<keyword evidence="3 5" id="KW-1133">Transmembrane helix</keyword>
<evidence type="ECO:0000256" key="2">
    <source>
        <dbReference type="ARBA" id="ARBA00022692"/>
    </source>
</evidence>
<feature type="transmembrane region" description="Helical" evidence="5">
    <location>
        <begin position="227"/>
        <end position="253"/>
    </location>
</feature>
<comment type="caution">
    <text evidence="6">The sequence shown here is derived from an EMBL/GenBank/DDBJ whole genome shotgun (WGS) entry which is preliminary data.</text>
</comment>
<feature type="transmembrane region" description="Helical" evidence="5">
    <location>
        <begin position="157"/>
        <end position="177"/>
    </location>
</feature>
<feature type="transmembrane region" description="Helical" evidence="5">
    <location>
        <begin position="78"/>
        <end position="106"/>
    </location>
</feature>
<evidence type="ECO:0000313" key="7">
    <source>
        <dbReference type="Proteomes" id="UP001596432"/>
    </source>
</evidence>
<feature type="transmembrane region" description="Helical" evidence="5">
    <location>
        <begin position="197"/>
        <end position="215"/>
    </location>
</feature>
<accession>A0ABD5XU35</accession>
<protein>
    <submittedName>
        <fullName evidence="6">APC family permease</fullName>
    </submittedName>
</protein>
<comment type="subcellular location">
    <subcellularLocation>
        <location evidence="1">Membrane</location>
        <topology evidence="1">Multi-pass membrane protein</topology>
    </subcellularLocation>
</comment>
<dbReference type="GO" id="GO:0016020">
    <property type="term" value="C:membrane"/>
    <property type="evidence" value="ECO:0007669"/>
    <property type="project" value="UniProtKB-SubCell"/>
</dbReference>
<feature type="transmembrane region" description="Helical" evidence="5">
    <location>
        <begin position="354"/>
        <end position="374"/>
    </location>
</feature>
<dbReference type="RefSeq" id="WP_274324196.1">
    <property type="nucleotide sequence ID" value="NZ_CP118158.1"/>
</dbReference>
<organism evidence="6 7">
    <name type="scientific">Halosimplex aquaticum</name>
    <dbReference type="NCBI Taxonomy" id="3026162"/>
    <lineage>
        <taxon>Archaea</taxon>
        <taxon>Methanobacteriati</taxon>
        <taxon>Methanobacteriota</taxon>
        <taxon>Stenosarchaea group</taxon>
        <taxon>Halobacteria</taxon>
        <taxon>Halobacteriales</taxon>
        <taxon>Haloarculaceae</taxon>
        <taxon>Halosimplex</taxon>
    </lineage>
</organism>
<evidence type="ECO:0000256" key="4">
    <source>
        <dbReference type="ARBA" id="ARBA00023136"/>
    </source>
</evidence>
<gene>
    <name evidence="6" type="ORF">ACFQMA_01855</name>
</gene>
<evidence type="ECO:0000313" key="6">
    <source>
        <dbReference type="EMBL" id="MFC7138578.1"/>
    </source>
</evidence>
<keyword evidence="4 5" id="KW-0472">Membrane</keyword>
<dbReference type="PIRSF" id="PIRSF006060">
    <property type="entry name" value="AA_transporter"/>
    <property type="match status" value="1"/>
</dbReference>
<proteinExistence type="predicted"/>
<keyword evidence="2 5" id="KW-0812">Transmembrane</keyword>
<dbReference type="Proteomes" id="UP001596432">
    <property type="component" value="Unassembled WGS sequence"/>
</dbReference>
<dbReference type="PANTHER" id="PTHR42770">
    <property type="entry name" value="AMINO ACID TRANSPORTER-RELATED"/>
    <property type="match status" value="1"/>
</dbReference>
<evidence type="ECO:0000256" key="1">
    <source>
        <dbReference type="ARBA" id="ARBA00004141"/>
    </source>
</evidence>
<dbReference type="InterPro" id="IPR050367">
    <property type="entry name" value="APC_superfamily"/>
</dbReference>
<evidence type="ECO:0000256" key="5">
    <source>
        <dbReference type="SAM" id="Phobius"/>
    </source>
</evidence>
<feature type="transmembrane region" description="Helical" evidence="5">
    <location>
        <begin position="412"/>
        <end position="431"/>
    </location>
</feature>
<feature type="transmembrane region" description="Helical" evidence="5">
    <location>
        <begin position="386"/>
        <end position="406"/>
    </location>
</feature>
<reference evidence="6 7" key="1">
    <citation type="journal article" date="2019" name="Int. J. Syst. Evol. Microbiol.">
        <title>The Global Catalogue of Microorganisms (GCM) 10K type strain sequencing project: providing services to taxonomists for standard genome sequencing and annotation.</title>
        <authorList>
            <consortium name="The Broad Institute Genomics Platform"/>
            <consortium name="The Broad Institute Genome Sequencing Center for Infectious Disease"/>
            <person name="Wu L."/>
            <person name="Ma J."/>
        </authorList>
    </citation>
    <scope>NUCLEOTIDE SEQUENCE [LARGE SCALE GENOMIC DNA]</scope>
    <source>
        <strain evidence="6 7">XZYJT29</strain>
    </source>
</reference>
<dbReference type="EMBL" id="JBHTAS010000001">
    <property type="protein sequence ID" value="MFC7138578.1"/>
    <property type="molecule type" value="Genomic_DNA"/>
</dbReference>
<sequence>MPDEQLGLTESVSIALGGMIGGGIYAVLGVVTGIAGAATWAAFALAGVVAACAGYSYNALNDVDDENQGGSVSFVQSFVGNATLAGMVGWTLLFGYVGSMAMYAFAFGEFTVALGAVPDSLGSVPLRPVVSVGAVAGFVGLNLLGAQATGTAENVLVALKVGVLVTFGVAGVIYVGLGTDAASLSLGLSQLTTFDPIVAAAVSFVAFQGWQLLFYDQESIADPVETIRTAVYVAIPVAVGIYALVAVATVALAPQALRAHPHTALVQAAGAVAAPVGLRRAGAFAISASALFSTGSAINATLFSTGYFAKGMLSADLLPDRVGDSSASGIPTRTLVGLGAVTAVFAAVGSLGGITSFASVAFIVVFGAMSALALRERDRERIDPRPPAVGLAGTTAFLPLLFWHLYANERNTFYVVLVISVVVLGVELLYFEREAIRDEIEAVERDVLGDSSR</sequence>
<evidence type="ECO:0000256" key="3">
    <source>
        <dbReference type="ARBA" id="ARBA00022989"/>
    </source>
</evidence>
<dbReference type="GeneID" id="78818818"/>
<feature type="transmembrane region" description="Helical" evidence="5">
    <location>
        <begin position="37"/>
        <end position="57"/>
    </location>
</feature>
<dbReference type="Gene3D" id="1.20.1740.10">
    <property type="entry name" value="Amino acid/polyamine transporter I"/>
    <property type="match status" value="1"/>
</dbReference>
<dbReference type="PANTHER" id="PTHR42770:SF11">
    <property type="entry name" value="INNER MEMBRANE TRANSPORT PROTEIN YBAT"/>
    <property type="match status" value="1"/>
</dbReference>